<name>A0A8K0K8J5_LADFU</name>
<dbReference type="InterPro" id="IPR052709">
    <property type="entry name" value="Transposase-MT_Hybrid"/>
</dbReference>
<sequence>MPHIECLVVIKFLTAEGRKPSEIHGRLRNVFKNASPSYSTVKRWAKLFEFERSFLDDEPQLKRPPEATTEEKITLVKGENLSDRRLTTKVIASRLGSSQATAPRISEEHLFTKKIKR</sequence>
<accession>A0A8K0K8J5</accession>
<organism evidence="1 2">
    <name type="scientific">Ladona fulva</name>
    <name type="common">Scarce chaser dragonfly</name>
    <name type="synonym">Libellula fulva</name>
    <dbReference type="NCBI Taxonomy" id="123851"/>
    <lineage>
        <taxon>Eukaryota</taxon>
        <taxon>Metazoa</taxon>
        <taxon>Ecdysozoa</taxon>
        <taxon>Arthropoda</taxon>
        <taxon>Hexapoda</taxon>
        <taxon>Insecta</taxon>
        <taxon>Pterygota</taxon>
        <taxon>Palaeoptera</taxon>
        <taxon>Odonata</taxon>
        <taxon>Epiprocta</taxon>
        <taxon>Anisoptera</taxon>
        <taxon>Libelluloidea</taxon>
        <taxon>Libellulidae</taxon>
        <taxon>Ladona</taxon>
    </lineage>
</organism>
<dbReference type="Proteomes" id="UP000792457">
    <property type="component" value="Unassembled WGS sequence"/>
</dbReference>
<dbReference type="AlphaFoldDB" id="A0A8K0K8J5"/>
<dbReference type="OrthoDB" id="10017160at2759"/>
<dbReference type="EMBL" id="KZ308444">
    <property type="protein sequence ID" value="KAG8229722.1"/>
    <property type="molecule type" value="Genomic_DNA"/>
</dbReference>
<protein>
    <recommendedName>
        <fullName evidence="3">Mos1 transposase HTH domain-containing protein</fullName>
    </recommendedName>
</protein>
<evidence type="ECO:0000313" key="1">
    <source>
        <dbReference type="EMBL" id="KAG8229722.1"/>
    </source>
</evidence>
<dbReference type="PANTHER" id="PTHR46060">
    <property type="entry name" value="MARINER MOS1 TRANSPOSASE-LIKE PROTEIN"/>
    <property type="match status" value="1"/>
</dbReference>
<reference evidence="1" key="1">
    <citation type="submission" date="2013-04" db="EMBL/GenBank/DDBJ databases">
        <authorList>
            <person name="Qu J."/>
            <person name="Murali S.C."/>
            <person name="Bandaranaike D."/>
            <person name="Bellair M."/>
            <person name="Blankenburg K."/>
            <person name="Chao H."/>
            <person name="Dinh H."/>
            <person name="Doddapaneni H."/>
            <person name="Downs B."/>
            <person name="Dugan-Rocha S."/>
            <person name="Elkadiri S."/>
            <person name="Gnanaolivu R.D."/>
            <person name="Hernandez B."/>
            <person name="Javaid M."/>
            <person name="Jayaseelan J.C."/>
            <person name="Lee S."/>
            <person name="Li M."/>
            <person name="Ming W."/>
            <person name="Munidasa M."/>
            <person name="Muniz J."/>
            <person name="Nguyen L."/>
            <person name="Ongeri F."/>
            <person name="Osuji N."/>
            <person name="Pu L.-L."/>
            <person name="Puazo M."/>
            <person name="Qu C."/>
            <person name="Quiroz J."/>
            <person name="Raj R."/>
            <person name="Weissenberger G."/>
            <person name="Xin Y."/>
            <person name="Zou X."/>
            <person name="Han Y."/>
            <person name="Richards S."/>
            <person name="Worley K."/>
            <person name="Muzny D."/>
            <person name="Gibbs R."/>
        </authorList>
    </citation>
    <scope>NUCLEOTIDE SEQUENCE</scope>
    <source>
        <strain evidence="1">Sampled in the wild</strain>
    </source>
</reference>
<evidence type="ECO:0000313" key="2">
    <source>
        <dbReference type="Proteomes" id="UP000792457"/>
    </source>
</evidence>
<comment type="caution">
    <text evidence="1">The sequence shown here is derived from an EMBL/GenBank/DDBJ whole genome shotgun (WGS) entry which is preliminary data.</text>
</comment>
<reference evidence="1" key="2">
    <citation type="submission" date="2017-10" db="EMBL/GenBank/DDBJ databases">
        <title>Ladona fulva Genome sequencing and assembly.</title>
        <authorList>
            <person name="Murali S."/>
            <person name="Richards S."/>
            <person name="Bandaranaike D."/>
            <person name="Bellair M."/>
            <person name="Blankenburg K."/>
            <person name="Chao H."/>
            <person name="Dinh H."/>
            <person name="Doddapaneni H."/>
            <person name="Dugan-Rocha S."/>
            <person name="Elkadiri S."/>
            <person name="Gnanaolivu R."/>
            <person name="Hernandez B."/>
            <person name="Skinner E."/>
            <person name="Javaid M."/>
            <person name="Lee S."/>
            <person name="Li M."/>
            <person name="Ming W."/>
            <person name="Munidasa M."/>
            <person name="Muniz J."/>
            <person name="Nguyen L."/>
            <person name="Hughes D."/>
            <person name="Osuji N."/>
            <person name="Pu L.-L."/>
            <person name="Puazo M."/>
            <person name="Qu C."/>
            <person name="Quiroz J."/>
            <person name="Raj R."/>
            <person name="Weissenberger G."/>
            <person name="Xin Y."/>
            <person name="Zou X."/>
            <person name="Han Y."/>
            <person name="Worley K."/>
            <person name="Muzny D."/>
            <person name="Gibbs R."/>
        </authorList>
    </citation>
    <scope>NUCLEOTIDE SEQUENCE</scope>
    <source>
        <strain evidence="1">Sampled in the wild</strain>
    </source>
</reference>
<keyword evidence="2" id="KW-1185">Reference proteome</keyword>
<dbReference type="PANTHER" id="PTHR46060:SF1">
    <property type="entry name" value="MARINER MOS1 TRANSPOSASE-LIKE PROTEIN"/>
    <property type="match status" value="1"/>
</dbReference>
<evidence type="ECO:0008006" key="3">
    <source>
        <dbReference type="Google" id="ProtNLM"/>
    </source>
</evidence>
<proteinExistence type="predicted"/>
<gene>
    <name evidence="1" type="ORF">J437_LFUL007897</name>
</gene>